<accession>A0A939ISR1</accession>
<feature type="compositionally biased region" description="Basic and acidic residues" evidence="1">
    <location>
        <begin position="144"/>
        <end position="160"/>
    </location>
</feature>
<feature type="region of interest" description="Disordered" evidence="1">
    <location>
        <begin position="52"/>
        <end position="71"/>
    </location>
</feature>
<dbReference type="EMBL" id="JAFLEQ010000003">
    <property type="protein sequence ID" value="MBN9643039.1"/>
    <property type="molecule type" value="Genomic_DNA"/>
</dbReference>
<sequence length="290" mass="30086">MRFTVHADLTSYDFPELAAFTDALRSIPGARITGMNIDGGELSASVEIDPAASRAPHPTRPQQQQTTGGYPIGDVLRMKRFLEDLAAGGPADRYRDRLSDAISYLDTFLSSRPGDTAPGGATPAPDAGTGGGAGDSSSGPADAAQRDGGDGDTQRRRDGGAAHPGYPDESLGQRFGHMGQSVTDAIGQALDTFFGPATSGAGDVGGSGRPRGTRPAGGSASRPRQSHSYGEFVTPGEPEPDRAEDSVDDLDDVRRIRKLREDQQHPNPGQDNPTDSGSDDGAPGSAPDET</sequence>
<comment type="caution">
    <text evidence="2">The sequence shown here is derived from an EMBL/GenBank/DDBJ whole genome shotgun (WGS) entry which is preliminary data.</text>
</comment>
<evidence type="ECO:0000313" key="2">
    <source>
        <dbReference type="EMBL" id="MBN9643039.1"/>
    </source>
</evidence>
<feature type="region of interest" description="Disordered" evidence="1">
    <location>
        <begin position="193"/>
        <end position="290"/>
    </location>
</feature>
<dbReference type="AlphaFoldDB" id="A0A939ISR1"/>
<keyword evidence="3" id="KW-1185">Reference proteome</keyword>
<evidence type="ECO:0000313" key="3">
    <source>
        <dbReference type="Proteomes" id="UP000664332"/>
    </source>
</evidence>
<gene>
    <name evidence="2" type="ORF">JZY06_00115</name>
</gene>
<dbReference type="Proteomes" id="UP000664332">
    <property type="component" value="Unassembled WGS sequence"/>
</dbReference>
<organism evidence="2 3">
    <name type="scientific">Corynebacterium mendelii</name>
    <dbReference type="NCBI Taxonomy" id="2765362"/>
    <lineage>
        <taxon>Bacteria</taxon>
        <taxon>Bacillati</taxon>
        <taxon>Actinomycetota</taxon>
        <taxon>Actinomycetes</taxon>
        <taxon>Mycobacteriales</taxon>
        <taxon>Corynebacteriaceae</taxon>
        <taxon>Corynebacterium</taxon>
    </lineage>
</organism>
<protein>
    <submittedName>
        <fullName evidence="2">Uncharacterized protein</fullName>
    </submittedName>
</protein>
<feature type="compositionally biased region" description="Polar residues" evidence="1">
    <location>
        <begin position="265"/>
        <end position="276"/>
    </location>
</feature>
<proteinExistence type="predicted"/>
<feature type="compositionally biased region" description="Low complexity" evidence="1">
    <location>
        <begin position="113"/>
        <end position="127"/>
    </location>
</feature>
<name>A0A939ISR1_9CORY</name>
<evidence type="ECO:0000256" key="1">
    <source>
        <dbReference type="SAM" id="MobiDB-lite"/>
    </source>
</evidence>
<reference evidence="2" key="1">
    <citation type="submission" date="2021-03" db="EMBL/GenBank/DDBJ databases">
        <authorList>
            <person name="Sun Q."/>
        </authorList>
    </citation>
    <scope>NUCLEOTIDE SEQUENCE</scope>
    <source>
        <strain evidence="2">CCM 8862</strain>
    </source>
</reference>
<feature type="region of interest" description="Disordered" evidence="1">
    <location>
        <begin position="110"/>
        <end position="175"/>
    </location>
</feature>
<dbReference type="RefSeq" id="WP_207117459.1">
    <property type="nucleotide sequence ID" value="NZ_JAFLEQ010000003.1"/>
</dbReference>